<reference evidence="2 3" key="1">
    <citation type="submission" date="2020-03" db="EMBL/GenBank/DDBJ databases">
        <title>Whole genome shotgun sequence of Phytohabitans houttuyneae NBRC 108639.</title>
        <authorList>
            <person name="Komaki H."/>
            <person name="Tamura T."/>
        </authorList>
    </citation>
    <scope>NUCLEOTIDE SEQUENCE [LARGE SCALE GENOMIC DNA]</scope>
    <source>
        <strain evidence="2 3">NBRC 108639</strain>
    </source>
</reference>
<dbReference type="Proteomes" id="UP000482800">
    <property type="component" value="Unassembled WGS sequence"/>
</dbReference>
<dbReference type="PANTHER" id="PTHR30336">
    <property type="entry name" value="INNER MEMBRANE PROTEIN, PROBABLE PERMEASE"/>
    <property type="match status" value="1"/>
</dbReference>
<dbReference type="GO" id="GO:0005886">
    <property type="term" value="C:plasma membrane"/>
    <property type="evidence" value="ECO:0007669"/>
    <property type="project" value="TreeGrafter"/>
</dbReference>
<dbReference type="PANTHER" id="PTHR30336:SF6">
    <property type="entry name" value="INTEGRAL MEMBRANE PROTEIN"/>
    <property type="match status" value="1"/>
</dbReference>
<keyword evidence="3" id="KW-1185">Reference proteome</keyword>
<comment type="caution">
    <text evidence="2">The sequence shown here is derived from an EMBL/GenBank/DDBJ whole genome shotgun (WGS) entry which is preliminary data.</text>
</comment>
<gene>
    <name evidence="2" type="ORF">Phou_083500</name>
</gene>
<accession>A0A6V8KL65</accession>
<evidence type="ECO:0000259" key="1">
    <source>
        <dbReference type="Pfam" id="PF02698"/>
    </source>
</evidence>
<dbReference type="Pfam" id="PF02698">
    <property type="entry name" value="DUF218"/>
    <property type="match status" value="1"/>
</dbReference>
<dbReference type="RefSeq" id="WP_173069023.1">
    <property type="nucleotide sequence ID" value="NZ_BAABGO010000013.1"/>
</dbReference>
<evidence type="ECO:0000313" key="3">
    <source>
        <dbReference type="Proteomes" id="UP000482800"/>
    </source>
</evidence>
<dbReference type="CDD" id="cd06259">
    <property type="entry name" value="YdcF-like"/>
    <property type="match status" value="1"/>
</dbReference>
<feature type="domain" description="DUF218" evidence="1">
    <location>
        <begin position="59"/>
        <end position="175"/>
    </location>
</feature>
<dbReference type="EMBL" id="BLPF01000003">
    <property type="protein sequence ID" value="GFJ84170.1"/>
    <property type="molecule type" value="Genomic_DNA"/>
</dbReference>
<proteinExistence type="predicted"/>
<reference evidence="2 3" key="2">
    <citation type="submission" date="2020-03" db="EMBL/GenBank/DDBJ databases">
        <authorList>
            <person name="Ichikawa N."/>
            <person name="Kimura A."/>
            <person name="Kitahashi Y."/>
            <person name="Uohara A."/>
        </authorList>
    </citation>
    <scope>NUCLEOTIDE SEQUENCE [LARGE SCALE GENOMIC DNA]</scope>
    <source>
        <strain evidence="2 3">NBRC 108639</strain>
    </source>
</reference>
<protein>
    <recommendedName>
        <fullName evidence="1">DUF218 domain-containing protein</fullName>
    </recommendedName>
</protein>
<name>A0A6V8KL65_9ACTN</name>
<dbReference type="InterPro" id="IPR051599">
    <property type="entry name" value="Cell_Envelope_Assoc"/>
</dbReference>
<organism evidence="2 3">
    <name type="scientific">Phytohabitans houttuyneae</name>
    <dbReference type="NCBI Taxonomy" id="1076126"/>
    <lineage>
        <taxon>Bacteria</taxon>
        <taxon>Bacillati</taxon>
        <taxon>Actinomycetota</taxon>
        <taxon>Actinomycetes</taxon>
        <taxon>Micromonosporales</taxon>
        <taxon>Micromonosporaceae</taxon>
    </lineage>
</organism>
<sequence length="231" mass="24849">MRFRLPSKAGVRRWTRRAVKVAAVATLALTATVVGSVVWVRSASDGHIFTAEEVPAAPVALVLGAQVYADGTPSPFLAARLDVARRLLETGKVRAILVSGDHMSWEYNEPGGMFSYLTAAGVPSGKVVLDHAGFDTYDSCARARRVFGVRQAIVVTQSFHLPRAVTLCRRLGVEATGVGDETVKRYRQTWRVGSTRELGACVKAVVDVVSGRDPVHLGRHETGVDDALSLP</sequence>
<dbReference type="InterPro" id="IPR003848">
    <property type="entry name" value="DUF218"/>
</dbReference>
<dbReference type="AlphaFoldDB" id="A0A6V8KL65"/>
<evidence type="ECO:0000313" key="2">
    <source>
        <dbReference type="EMBL" id="GFJ84170.1"/>
    </source>
</evidence>